<name>B4LDN7_DROVI</name>
<evidence type="ECO:0000256" key="2">
    <source>
        <dbReference type="SAM" id="SignalP"/>
    </source>
</evidence>
<keyword evidence="2" id="KW-0732">Signal</keyword>
<evidence type="ECO:0000313" key="4">
    <source>
        <dbReference type="Proteomes" id="UP000008792"/>
    </source>
</evidence>
<dbReference type="OMA" id="VVHWTTG"/>
<dbReference type="InParanoid" id="B4LDN7"/>
<gene>
    <name evidence="3" type="primary">Dvir\GJ11804</name>
    <name evidence="3" type="ORF">Dvir_GJ11804</name>
</gene>
<sequence length="137" mass="13568">MNTLCLFAYIAVIAVVLADATHSLHQTGSKAGDVVHWTTGSNSKGAATLNHTSAAFFKVTPVPTTVSPATSTTTPKAAVDAKTTDVAVTPVAAAAAVAKDNAETTTSGSTSSTAATTTTVAPVTTTAAGHTAKPNKK</sequence>
<dbReference type="HOGENOM" id="CLU_1867268_0_0_1"/>
<feature type="region of interest" description="Disordered" evidence="1">
    <location>
        <begin position="98"/>
        <end position="137"/>
    </location>
</feature>
<feature type="signal peptide" evidence="2">
    <location>
        <begin position="1"/>
        <end position="18"/>
    </location>
</feature>
<dbReference type="Proteomes" id="UP000008792">
    <property type="component" value="Unassembled WGS sequence"/>
</dbReference>
<reference evidence="3 4" key="1">
    <citation type="journal article" date="2007" name="Nature">
        <title>Evolution of genes and genomes on the Drosophila phylogeny.</title>
        <authorList>
            <consortium name="Drosophila 12 Genomes Consortium"/>
            <person name="Clark A.G."/>
            <person name="Eisen M.B."/>
            <person name="Smith D.R."/>
            <person name="Bergman C.M."/>
            <person name="Oliver B."/>
            <person name="Markow T.A."/>
            <person name="Kaufman T.C."/>
            <person name="Kellis M."/>
            <person name="Gelbart W."/>
            <person name="Iyer V.N."/>
            <person name="Pollard D.A."/>
            <person name="Sackton T.B."/>
            <person name="Larracuente A.M."/>
            <person name="Singh N.D."/>
            <person name="Abad J.P."/>
            <person name="Abt D.N."/>
            <person name="Adryan B."/>
            <person name="Aguade M."/>
            <person name="Akashi H."/>
            <person name="Anderson W.W."/>
            <person name="Aquadro C.F."/>
            <person name="Ardell D.H."/>
            <person name="Arguello R."/>
            <person name="Artieri C.G."/>
            <person name="Barbash D.A."/>
            <person name="Barker D."/>
            <person name="Barsanti P."/>
            <person name="Batterham P."/>
            <person name="Batzoglou S."/>
            <person name="Begun D."/>
            <person name="Bhutkar A."/>
            <person name="Blanco E."/>
            <person name="Bosak S.A."/>
            <person name="Bradley R.K."/>
            <person name="Brand A.D."/>
            <person name="Brent M.R."/>
            <person name="Brooks A.N."/>
            <person name="Brown R.H."/>
            <person name="Butlin R.K."/>
            <person name="Caggese C."/>
            <person name="Calvi B.R."/>
            <person name="Bernardo de Carvalho A."/>
            <person name="Caspi A."/>
            <person name="Castrezana S."/>
            <person name="Celniker S.E."/>
            <person name="Chang J.L."/>
            <person name="Chapple C."/>
            <person name="Chatterji S."/>
            <person name="Chinwalla A."/>
            <person name="Civetta A."/>
            <person name="Clifton S.W."/>
            <person name="Comeron J.M."/>
            <person name="Costello J.C."/>
            <person name="Coyne J.A."/>
            <person name="Daub J."/>
            <person name="David R.G."/>
            <person name="Delcher A.L."/>
            <person name="Delehaunty K."/>
            <person name="Do C.B."/>
            <person name="Ebling H."/>
            <person name="Edwards K."/>
            <person name="Eickbush T."/>
            <person name="Evans J.D."/>
            <person name="Filipski A."/>
            <person name="Findeiss S."/>
            <person name="Freyhult E."/>
            <person name="Fulton L."/>
            <person name="Fulton R."/>
            <person name="Garcia A.C."/>
            <person name="Gardiner A."/>
            <person name="Garfield D.A."/>
            <person name="Garvin B.E."/>
            <person name="Gibson G."/>
            <person name="Gilbert D."/>
            <person name="Gnerre S."/>
            <person name="Godfrey J."/>
            <person name="Good R."/>
            <person name="Gotea V."/>
            <person name="Gravely B."/>
            <person name="Greenberg A.J."/>
            <person name="Griffiths-Jones S."/>
            <person name="Gross S."/>
            <person name="Guigo R."/>
            <person name="Gustafson E.A."/>
            <person name="Haerty W."/>
            <person name="Hahn M.W."/>
            <person name="Halligan D.L."/>
            <person name="Halpern A.L."/>
            <person name="Halter G.M."/>
            <person name="Han M.V."/>
            <person name="Heger A."/>
            <person name="Hillier L."/>
            <person name="Hinrichs A.S."/>
            <person name="Holmes I."/>
            <person name="Hoskins R.A."/>
            <person name="Hubisz M.J."/>
            <person name="Hultmark D."/>
            <person name="Huntley M.A."/>
            <person name="Jaffe D.B."/>
            <person name="Jagadeeshan S."/>
            <person name="Jeck W.R."/>
            <person name="Johnson J."/>
            <person name="Jones C.D."/>
            <person name="Jordan W.C."/>
            <person name="Karpen G.H."/>
            <person name="Kataoka E."/>
            <person name="Keightley P.D."/>
            <person name="Kheradpour P."/>
            <person name="Kirkness E.F."/>
            <person name="Koerich L.B."/>
            <person name="Kristiansen K."/>
            <person name="Kudrna D."/>
            <person name="Kulathinal R.J."/>
            <person name="Kumar S."/>
            <person name="Kwok R."/>
            <person name="Lander E."/>
            <person name="Langley C.H."/>
            <person name="Lapoint R."/>
            <person name="Lazzaro B.P."/>
            <person name="Lee S.J."/>
            <person name="Levesque L."/>
            <person name="Li R."/>
            <person name="Lin C.F."/>
            <person name="Lin M.F."/>
            <person name="Lindblad-Toh K."/>
            <person name="Llopart A."/>
            <person name="Long M."/>
            <person name="Low L."/>
            <person name="Lozovsky E."/>
            <person name="Lu J."/>
            <person name="Luo M."/>
            <person name="Machado C.A."/>
            <person name="Makalowski W."/>
            <person name="Marzo M."/>
            <person name="Matsuda M."/>
            <person name="Matzkin L."/>
            <person name="McAllister B."/>
            <person name="McBride C.S."/>
            <person name="McKernan B."/>
            <person name="McKernan K."/>
            <person name="Mendez-Lago M."/>
            <person name="Minx P."/>
            <person name="Mollenhauer M.U."/>
            <person name="Montooth K."/>
            <person name="Mount S.M."/>
            <person name="Mu X."/>
            <person name="Myers E."/>
            <person name="Negre B."/>
            <person name="Newfeld S."/>
            <person name="Nielsen R."/>
            <person name="Noor M.A."/>
            <person name="O'Grady P."/>
            <person name="Pachter L."/>
            <person name="Papaceit M."/>
            <person name="Parisi M.J."/>
            <person name="Parisi M."/>
            <person name="Parts L."/>
            <person name="Pedersen J.S."/>
            <person name="Pesole G."/>
            <person name="Phillippy A.M."/>
            <person name="Ponting C.P."/>
            <person name="Pop M."/>
            <person name="Porcelli D."/>
            <person name="Powell J.R."/>
            <person name="Prohaska S."/>
            <person name="Pruitt K."/>
            <person name="Puig M."/>
            <person name="Quesneville H."/>
            <person name="Ram K.R."/>
            <person name="Rand D."/>
            <person name="Rasmussen M.D."/>
            <person name="Reed L.K."/>
            <person name="Reenan R."/>
            <person name="Reily A."/>
            <person name="Remington K.A."/>
            <person name="Rieger T.T."/>
            <person name="Ritchie M.G."/>
            <person name="Robin C."/>
            <person name="Rogers Y.H."/>
            <person name="Rohde C."/>
            <person name="Rozas J."/>
            <person name="Rubenfield M.J."/>
            <person name="Ruiz A."/>
            <person name="Russo S."/>
            <person name="Salzberg S.L."/>
            <person name="Sanchez-Gracia A."/>
            <person name="Saranga D.J."/>
            <person name="Sato H."/>
            <person name="Schaeffer S.W."/>
            <person name="Schatz M.C."/>
            <person name="Schlenke T."/>
            <person name="Schwartz R."/>
            <person name="Segarra C."/>
            <person name="Singh R.S."/>
            <person name="Sirot L."/>
            <person name="Sirota M."/>
            <person name="Sisneros N.B."/>
            <person name="Smith C.D."/>
            <person name="Smith T.F."/>
            <person name="Spieth J."/>
            <person name="Stage D.E."/>
            <person name="Stark A."/>
            <person name="Stephan W."/>
            <person name="Strausberg R.L."/>
            <person name="Strempel S."/>
            <person name="Sturgill D."/>
            <person name="Sutton G."/>
            <person name="Sutton G.G."/>
            <person name="Tao W."/>
            <person name="Teichmann S."/>
            <person name="Tobari Y.N."/>
            <person name="Tomimura Y."/>
            <person name="Tsolas J.M."/>
            <person name="Valente V.L."/>
            <person name="Venter E."/>
            <person name="Venter J.C."/>
            <person name="Vicario S."/>
            <person name="Vieira F.G."/>
            <person name="Vilella A.J."/>
            <person name="Villasante A."/>
            <person name="Walenz B."/>
            <person name="Wang J."/>
            <person name="Wasserman M."/>
            <person name="Watts T."/>
            <person name="Wilson D."/>
            <person name="Wilson R.K."/>
            <person name="Wing R.A."/>
            <person name="Wolfner M.F."/>
            <person name="Wong A."/>
            <person name="Wong G.K."/>
            <person name="Wu C.I."/>
            <person name="Wu G."/>
            <person name="Yamamoto D."/>
            <person name="Yang H.P."/>
            <person name="Yang S.P."/>
            <person name="Yorke J.A."/>
            <person name="Yoshida K."/>
            <person name="Zdobnov E."/>
            <person name="Zhang P."/>
            <person name="Zhang Y."/>
            <person name="Zimin A.V."/>
            <person name="Baldwin J."/>
            <person name="Abdouelleil A."/>
            <person name="Abdulkadir J."/>
            <person name="Abebe A."/>
            <person name="Abera B."/>
            <person name="Abreu J."/>
            <person name="Acer S.C."/>
            <person name="Aftuck L."/>
            <person name="Alexander A."/>
            <person name="An P."/>
            <person name="Anderson E."/>
            <person name="Anderson S."/>
            <person name="Arachi H."/>
            <person name="Azer M."/>
            <person name="Bachantsang P."/>
            <person name="Barry A."/>
            <person name="Bayul T."/>
            <person name="Berlin A."/>
            <person name="Bessette D."/>
            <person name="Bloom T."/>
            <person name="Blye J."/>
            <person name="Boguslavskiy L."/>
            <person name="Bonnet C."/>
            <person name="Boukhgalter B."/>
            <person name="Bourzgui I."/>
            <person name="Brown A."/>
            <person name="Cahill P."/>
            <person name="Channer S."/>
            <person name="Cheshatsang Y."/>
            <person name="Chuda L."/>
            <person name="Citroen M."/>
            <person name="Collymore A."/>
            <person name="Cooke P."/>
            <person name="Costello M."/>
            <person name="D'Aco K."/>
            <person name="Daza R."/>
            <person name="De Haan G."/>
            <person name="DeGray S."/>
            <person name="DeMaso C."/>
            <person name="Dhargay N."/>
            <person name="Dooley K."/>
            <person name="Dooley E."/>
            <person name="Doricent M."/>
            <person name="Dorje P."/>
            <person name="Dorjee K."/>
            <person name="Dupes A."/>
            <person name="Elong R."/>
            <person name="Falk J."/>
            <person name="Farina A."/>
            <person name="Faro S."/>
            <person name="Ferguson D."/>
            <person name="Fisher S."/>
            <person name="Foley C.D."/>
            <person name="Franke A."/>
            <person name="Friedrich D."/>
            <person name="Gadbois L."/>
            <person name="Gearin G."/>
            <person name="Gearin C.R."/>
            <person name="Giannoukos G."/>
            <person name="Goode T."/>
            <person name="Graham J."/>
            <person name="Grandbois E."/>
            <person name="Grewal S."/>
            <person name="Gyaltsen K."/>
            <person name="Hafez N."/>
            <person name="Hagos B."/>
            <person name="Hall J."/>
            <person name="Henson C."/>
            <person name="Hollinger A."/>
            <person name="Honan T."/>
            <person name="Huard M.D."/>
            <person name="Hughes L."/>
            <person name="Hurhula B."/>
            <person name="Husby M.E."/>
            <person name="Kamat A."/>
            <person name="Kanga B."/>
            <person name="Kashin S."/>
            <person name="Khazanovich D."/>
            <person name="Kisner P."/>
            <person name="Lance K."/>
            <person name="Lara M."/>
            <person name="Lee W."/>
            <person name="Lennon N."/>
            <person name="Letendre F."/>
            <person name="LeVine R."/>
            <person name="Lipovsky A."/>
            <person name="Liu X."/>
            <person name="Liu J."/>
            <person name="Liu S."/>
            <person name="Lokyitsang T."/>
            <person name="Lokyitsang Y."/>
            <person name="Lubonja R."/>
            <person name="Lui A."/>
            <person name="MacDonald P."/>
            <person name="Magnisalis V."/>
            <person name="Maru K."/>
            <person name="Matthews C."/>
            <person name="McCusker W."/>
            <person name="McDonough S."/>
            <person name="Mehta T."/>
            <person name="Meldrim J."/>
            <person name="Meneus L."/>
            <person name="Mihai O."/>
            <person name="Mihalev A."/>
            <person name="Mihova T."/>
            <person name="Mittelman R."/>
            <person name="Mlenga V."/>
            <person name="Montmayeur A."/>
            <person name="Mulrain L."/>
            <person name="Navidi A."/>
            <person name="Naylor J."/>
            <person name="Negash T."/>
            <person name="Nguyen T."/>
            <person name="Nguyen N."/>
            <person name="Nicol R."/>
            <person name="Norbu C."/>
            <person name="Norbu N."/>
            <person name="Novod N."/>
            <person name="O'Neill B."/>
            <person name="Osman S."/>
            <person name="Markiewicz E."/>
            <person name="Oyono O.L."/>
            <person name="Patti C."/>
            <person name="Phunkhang P."/>
            <person name="Pierre F."/>
            <person name="Priest M."/>
            <person name="Raghuraman S."/>
            <person name="Rege F."/>
            <person name="Reyes R."/>
            <person name="Rise C."/>
            <person name="Rogov P."/>
            <person name="Ross K."/>
            <person name="Ryan E."/>
            <person name="Settipalli S."/>
            <person name="Shea T."/>
            <person name="Sherpa N."/>
            <person name="Shi L."/>
            <person name="Shih D."/>
            <person name="Sparrow T."/>
            <person name="Spaulding J."/>
            <person name="Stalker J."/>
            <person name="Stange-Thomann N."/>
            <person name="Stavropoulos S."/>
            <person name="Stone C."/>
            <person name="Strader C."/>
            <person name="Tesfaye S."/>
            <person name="Thomson T."/>
            <person name="Thoulutsang Y."/>
            <person name="Thoulutsang D."/>
            <person name="Topham K."/>
            <person name="Topping I."/>
            <person name="Tsamla T."/>
            <person name="Vassiliev H."/>
            <person name="Vo A."/>
            <person name="Wangchuk T."/>
            <person name="Wangdi T."/>
            <person name="Weiand M."/>
            <person name="Wilkinson J."/>
            <person name="Wilson A."/>
            <person name="Yadav S."/>
            <person name="Young G."/>
            <person name="Yu Q."/>
            <person name="Zembek L."/>
            <person name="Zhong D."/>
            <person name="Zimmer A."/>
            <person name="Zwirko Z."/>
            <person name="Jaffe D.B."/>
            <person name="Alvarez P."/>
            <person name="Brockman W."/>
            <person name="Butler J."/>
            <person name="Chin C."/>
            <person name="Gnerre S."/>
            <person name="Grabherr M."/>
            <person name="Kleber M."/>
            <person name="Mauceli E."/>
            <person name="MacCallum I."/>
        </authorList>
    </citation>
    <scope>NUCLEOTIDE SEQUENCE [LARGE SCALE GENOMIC DNA]</scope>
    <source>
        <strain evidence="4">Tucson 15010-1051.87</strain>
    </source>
</reference>
<dbReference type="EMBL" id="CH940647">
    <property type="protein sequence ID" value="EDW69998.1"/>
    <property type="molecule type" value="Genomic_DNA"/>
</dbReference>
<evidence type="ECO:0000256" key="1">
    <source>
        <dbReference type="SAM" id="MobiDB-lite"/>
    </source>
</evidence>
<proteinExistence type="predicted"/>
<keyword evidence="4" id="KW-1185">Reference proteome</keyword>
<accession>B4LDN7</accession>
<evidence type="ECO:0000313" key="3">
    <source>
        <dbReference type="EMBL" id="EDW69998.1"/>
    </source>
</evidence>
<feature type="chain" id="PRO_5002815755" evidence="2">
    <location>
        <begin position="19"/>
        <end position="137"/>
    </location>
</feature>
<protein>
    <submittedName>
        <fullName evidence="3">Uncharacterized protein</fullName>
    </submittedName>
</protein>
<dbReference type="AlphaFoldDB" id="B4LDN7"/>
<organism evidence="3 4">
    <name type="scientific">Drosophila virilis</name>
    <name type="common">Fruit fly</name>
    <dbReference type="NCBI Taxonomy" id="7244"/>
    <lineage>
        <taxon>Eukaryota</taxon>
        <taxon>Metazoa</taxon>
        <taxon>Ecdysozoa</taxon>
        <taxon>Arthropoda</taxon>
        <taxon>Hexapoda</taxon>
        <taxon>Insecta</taxon>
        <taxon>Pterygota</taxon>
        <taxon>Neoptera</taxon>
        <taxon>Endopterygota</taxon>
        <taxon>Diptera</taxon>
        <taxon>Brachycera</taxon>
        <taxon>Muscomorpha</taxon>
        <taxon>Ephydroidea</taxon>
        <taxon>Drosophilidae</taxon>
        <taxon>Drosophila</taxon>
    </lineage>
</organism>